<dbReference type="PROSITE" id="PS00028">
    <property type="entry name" value="ZINC_FINGER_C2H2_1"/>
    <property type="match status" value="1"/>
</dbReference>
<evidence type="ECO:0000259" key="1">
    <source>
        <dbReference type="PROSITE" id="PS00028"/>
    </source>
</evidence>
<comment type="caution">
    <text evidence="2">The sequence shown here is derived from an EMBL/GenBank/DDBJ whole genome shotgun (WGS) entry which is preliminary data.</text>
</comment>
<dbReference type="RefSeq" id="WP_345637800.1">
    <property type="nucleotide sequence ID" value="NZ_BAABJR010000028.1"/>
</dbReference>
<dbReference type="Proteomes" id="UP001499878">
    <property type="component" value="Unassembled WGS sequence"/>
</dbReference>
<evidence type="ECO:0000313" key="3">
    <source>
        <dbReference type="Proteomes" id="UP001499878"/>
    </source>
</evidence>
<organism evidence="2 3">
    <name type="scientific">Streptomyces thinghirensis</name>
    <dbReference type="NCBI Taxonomy" id="551547"/>
    <lineage>
        <taxon>Bacteria</taxon>
        <taxon>Bacillati</taxon>
        <taxon>Actinomycetota</taxon>
        <taxon>Actinomycetes</taxon>
        <taxon>Kitasatosporales</taxon>
        <taxon>Streptomycetaceae</taxon>
        <taxon>Streptomyces</taxon>
    </lineage>
</organism>
<feature type="domain" description="C2H2-type" evidence="1">
    <location>
        <begin position="63"/>
        <end position="84"/>
    </location>
</feature>
<dbReference type="InterPro" id="IPR013087">
    <property type="entry name" value="Znf_C2H2_type"/>
</dbReference>
<gene>
    <name evidence="2" type="ORF">GCM10023323_71710</name>
</gene>
<keyword evidence="3" id="KW-1185">Reference proteome</keyword>
<sequence length="96" mass="10347">MIRTTITCDRDDCLALYLPDVDAGADVLERAARALGWQRLTATSHACPGCVRGAGPVLERGECPRCCGATFDRNDGAVCHYCGHINPHPADDFDLD</sequence>
<evidence type="ECO:0000313" key="2">
    <source>
        <dbReference type="EMBL" id="GAA5216883.1"/>
    </source>
</evidence>
<name>A0ABP9TGL9_9ACTN</name>
<proteinExistence type="predicted"/>
<reference evidence="3" key="1">
    <citation type="journal article" date="2019" name="Int. J. Syst. Evol. Microbiol.">
        <title>The Global Catalogue of Microorganisms (GCM) 10K type strain sequencing project: providing services to taxonomists for standard genome sequencing and annotation.</title>
        <authorList>
            <consortium name="The Broad Institute Genomics Platform"/>
            <consortium name="The Broad Institute Genome Sequencing Center for Infectious Disease"/>
            <person name="Wu L."/>
            <person name="Ma J."/>
        </authorList>
    </citation>
    <scope>NUCLEOTIDE SEQUENCE [LARGE SCALE GENOMIC DNA]</scope>
    <source>
        <strain evidence="3">JCM 18306</strain>
    </source>
</reference>
<accession>A0ABP9TGL9</accession>
<dbReference type="EMBL" id="BAABJR010000028">
    <property type="protein sequence ID" value="GAA5216883.1"/>
    <property type="molecule type" value="Genomic_DNA"/>
</dbReference>
<protein>
    <recommendedName>
        <fullName evidence="1">C2H2-type domain-containing protein</fullName>
    </recommendedName>
</protein>